<dbReference type="EMBL" id="BPWL01000011">
    <property type="protein sequence ID" value="GJJ15373.1"/>
    <property type="molecule type" value="Genomic_DNA"/>
</dbReference>
<gene>
    <name evidence="1" type="ORF">Clacol_009649</name>
</gene>
<dbReference type="Proteomes" id="UP001050691">
    <property type="component" value="Unassembled WGS sequence"/>
</dbReference>
<sequence length="171" mass="19204">MRPPSNLPPAENKHLFVVLGELLGNGRVGTVHDATLLTHQNAELPPLVIKISRHRCSENMEKEAWFYEELEQIQGIAVPQCYGFFQAQIEEGSEVSTWKVDSTAESNDSTKTPEYPSDPTLLSILLLERLGERMPLARKSDGSIKLLDNCAAGWLELLFKGDIVEPWELNF</sequence>
<organism evidence="1 2">
    <name type="scientific">Clathrus columnatus</name>
    <dbReference type="NCBI Taxonomy" id="1419009"/>
    <lineage>
        <taxon>Eukaryota</taxon>
        <taxon>Fungi</taxon>
        <taxon>Dikarya</taxon>
        <taxon>Basidiomycota</taxon>
        <taxon>Agaricomycotina</taxon>
        <taxon>Agaricomycetes</taxon>
        <taxon>Phallomycetidae</taxon>
        <taxon>Phallales</taxon>
        <taxon>Clathraceae</taxon>
        <taxon>Clathrus</taxon>
    </lineage>
</organism>
<comment type="caution">
    <text evidence="1">The sequence shown here is derived from an EMBL/GenBank/DDBJ whole genome shotgun (WGS) entry which is preliminary data.</text>
</comment>
<protein>
    <submittedName>
        <fullName evidence="1">Uncharacterized protein</fullName>
    </submittedName>
</protein>
<dbReference type="AlphaFoldDB" id="A0AAV5ARR2"/>
<proteinExistence type="predicted"/>
<evidence type="ECO:0000313" key="2">
    <source>
        <dbReference type="Proteomes" id="UP001050691"/>
    </source>
</evidence>
<reference evidence="1" key="1">
    <citation type="submission" date="2021-10" db="EMBL/GenBank/DDBJ databases">
        <title>De novo Genome Assembly of Clathrus columnatus (Basidiomycota, Fungi) Using Illumina and Nanopore Sequence Data.</title>
        <authorList>
            <person name="Ogiso-Tanaka E."/>
            <person name="Itagaki H."/>
            <person name="Hosoya T."/>
            <person name="Hosaka K."/>
        </authorList>
    </citation>
    <scope>NUCLEOTIDE SEQUENCE</scope>
    <source>
        <strain evidence="1">MO-923</strain>
    </source>
</reference>
<evidence type="ECO:0000313" key="1">
    <source>
        <dbReference type="EMBL" id="GJJ15373.1"/>
    </source>
</evidence>
<keyword evidence="2" id="KW-1185">Reference proteome</keyword>
<accession>A0AAV5ARR2</accession>
<name>A0AAV5ARR2_9AGAM</name>